<dbReference type="HAMAP" id="MF_01965">
    <property type="entry name" value="NADHX_dehydratase"/>
    <property type="match status" value="1"/>
</dbReference>
<dbReference type="NCBIfam" id="TIGR00197">
    <property type="entry name" value="yjeF_nterm"/>
    <property type="match status" value="1"/>
</dbReference>
<evidence type="ECO:0000259" key="21">
    <source>
        <dbReference type="PROSITE" id="PS51385"/>
    </source>
</evidence>
<comment type="caution">
    <text evidence="18">Lacks conserved residue(s) required for the propagation of feature annotation.</text>
</comment>
<feature type="binding site" evidence="18">
    <location>
        <position position="62"/>
    </location>
    <ligand>
        <name>K(+)</name>
        <dbReference type="ChEBI" id="CHEBI:29103"/>
    </ligand>
</feature>
<evidence type="ECO:0000256" key="13">
    <source>
        <dbReference type="ARBA" id="ARBA00023268"/>
    </source>
</evidence>
<feature type="binding site" evidence="18">
    <location>
        <begin position="122"/>
        <end position="128"/>
    </location>
    <ligand>
        <name>(6S)-NADPHX</name>
        <dbReference type="ChEBI" id="CHEBI:64076"/>
    </ligand>
</feature>
<dbReference type="PROSITE" id="PS51383">
    <property type="entry name" value="YJEF_C_3"/>
    <property type="match status" value="1"/>
</dbReference>
<evidence type="ECO:0000256" key="7">
    <source>
        <dbReference type="ARBA" id="ARBA00022840"/>
    </source>
</evidence>
<dbReference type="Pfam" id="PF01256">
    <property type="entry name" value="Carb_kinase"/>
    <property type="match status" value="1"/>
</dbReference>
<keyword evidence="9 18" id="KW-0630">Potassium</keyword>
<dbReference type="Gene3D" id="3.40.1190.20">
    <property type="match status" value="1"/>
</dbReference>
<evidence type="ECO:0000256" key="16">
    <source>
        <dbReference type="ARBA" id="ARBA00049209"/>
    </source>
</evidence>
<comment type="function">
    <text evidence="18">Catalyzes the epimerization of the S- and R-forms of NAD(P)HX, a damaged form of NAD(P)H that is a result of enzymatic or heat-dependent hydration. This is a prerequisite for the S-specific NAD(P)H-hydrate dehydratase to allow the repair of both epimers of NAD(P)HX.</text>
</comment>
<dbReference type="InterPro" id="IPR030677">
    <property type="entry name" value="Nnr"/>
</dbReference>
<evidence type="ECO:0000256" key="10">
    <source>
        <dbReference type="ARBA" id="ARBA00023027"/>
    </source>
</evidence>
<dbReference type="InterPro" id="IPR029056">
    <property type="entry name" value="Ribokinase-like"/>
</dbReference>
<dbReference type="InterPro" id="IPR017953">
    <property type="entry name" value="Carbohydrate_kinase_pred_CS"/>
</dbReference>
<feature type="binding site" evidence="17">
    <location>
        <begin position="378"/>
        <end position="382"/>
    </location>
    <ligand>
        <name>AMP</name>
        <dbReference type="ChEBI" id="CHEBI:456215"/>
    </ligand>
</feature>
<dbReference type="SUPFAM" id="SSF64153">
    <property type="entry name" value="YjeF N-terminal domain-like"/>
    <property type="match status" value="1"/>
</dbReference>
<keyword evidence="10 17" id="KW-0520">NAD</keyword>
<feature type="binding site" evidence="18">
    <location>
        <position position="151"/>
    </location>
    <ligand>
        <name>(6S)-NADPHX</name>
        <dbReference type="ChEBI" id="CHEBI:64076"/>
    </ligand>
</feature>
<dbReference type="PROSITE" id="PS51385">
    <property type="entry name" value="YJEF_N"/>
    <property type="match status" value="1"/>
</dbReference>
<evidence type="ECO:0000256" key="6">
    <source>
        <dbReference type="ARBA" id="ARBA00022741"/>
    </source>
</evidence>
<comment type="subunit">
    <text evidence="17">Homotetramer.</text>
</comment>
<dbReference type="PANTHER" id="PTHR12592:SF0">
    <property type="entry name" value="ATP-DEPENDENT (S)-NAD(P)H-HYDRATE DEHYDRATASE"/>
    <property type="match status" value="1"/>
</dbReference>
<proteinExistence type="inferred from homology"/>
<feature type="binding site" evidence="18">
    <location>
        <position position="118"/>
    </location>
    <ligand>
        <name>K(+)</name>
        <dbReference type="ChEBI" id="CHEBI:29103"/>
    </ligand>
</feature>
<feature type="domain" description="YjeF C-terminal" evidence="20">
    <location>
        <begin position="208"/>
        <end position="463"/>
    </location>
</feature>
<keyword evidence="13" id="KW-0511">Multifunctional enzyme</keyword>
<keyword evidence="7 17" id="KW-0067">ATP-binding</keyword>
<comment type="function">
    <text evidence="17">Catalyzes the dehydration of the S-form of NAD(P)HX at the expense of ADP, which is converted to AMP. Together with NAD(P)HX epimerase, which catalyzes the epimerization of the S- and R-forms, the enzyme allows the repair of both epimers of NAD(P)HX, a damaged form of NAD(P)H that is a result of enzymatic or heat-dependent hydration.</text>
</comment>
<comment type="catalytic activity">
    <reaction evidence="16 17 19">
        <text>(6S)-NADPHX + ADP = AMP + phosphate + NADPH + H(+)</text>
        <dbReference type="Rhea" id="RHEA:32235"/>
        <dbReference type="ChEBI" id="CHEBI:15378"/>
        <dbReference type="ChEBI" id="CHEBI:43474"/>
        <dbReference type="ChEBI" id="CHEBI:57783"/>
        <dbReference type="ChEBI" id="CHEBI:64076"/>
        <dbReference type="ChEBI" id="CHEBI:456215"/>
        <dbReference type="ChEBI" id="CHEBI:456216"/>
        <dbReference type="EC" id="4.2.1.136"/>
    </reaction>
</comment>
<keyword evidence="5 18" id="KW-0479">Metal-binding</keyword>
<gene>
    <name evidence="18" type="primary">nnrE</name>
    <name evidence="17" type="synonym">nnrD</name>
    <name evidence="22" type="ORF">ABC974_15335</name>
</gene>
<dbReference type="PANTHER" id="PTHR12592">
    <property type="entry name" value="ATP-DEPENDENT (S)-NAD(P)H-HYDRATE DEHYDRATASE FAMILY MEMBER"/>
    <property type="match status" value="1"/>
</dbReference>
<evidence type="ECO:0000256" key="2">
    <source>
        <dbReference type="ARBA" id="ARBA00000909"/>
    </source>
</evidence>
<dbReference type="InterPro" id="IPR004443">
    <property type="entry name" value="YjeF_N_dom"/>
</dbReference>
<dbReference type="HAMAP" id="MF_01966">
    <property type="entry name" value="NADHX_epimerase"/>
    <property type="match status" value="1"/>
</dbReference>
<dbReference type="EC" id="4.2.1.136" evidence="19"/>
<dbReference type="RefSeq" id="WP_343892916.1">
    <property type="nucleotide sequence ID" value="NZ_BAAAEH010000065.1"/>
</dbReference>
<keyword evidence="6 17" id="KW-0547">Nucleotide-binding</keyword>
<evidence type="ECO:0000256" key="19">
    <source>
        <dbReference type="PIRNR" id="PIRNR017184"/>
    </source>
</evidence>
<comment type="caution">
    <text evidence="22">The sequence shown here is derived from an EMBL/GenBank/DDBJ whole genome shotgun (WGS) entry which is preliminary data.</text>
</comment>
<dbReference type="InterPro" id="IPR000631">
    <property type="entry name" value="CARKD"/>
</dbReference>
<reference evidence="22 23" key="1">
    <citation type="submission" date="2024-05" db="EMBL/GenBank/DDBJ databases">
        <authorList>
            <person name="Liu Q."/>
            <person name="Xin Y.-H."/>
        </authorList>
    </citation>
    <scope>NUCLEOTIDE SEQUENCE [LARGE SCALE GENOMIC DNA]</scope>
    <source>
        <strain evidence="22 23">CGMCC 1.10181</strain>
    </source>
</reference>
<evidence type="ECO:0000256" key="11">
    <source>
        <dbReference type="ARBA" id="ARBA00023235"/>
    </source>
</evidence>
<feature type="binding site" evidence="17">
    <location>
        <position position="241"/>
    </location>
    <ligand>
        <name>(6S)-NADPHX</name>
        <dbReference type="ChEBI" id="CHEBI:64076"/>
    </ligand>
</feature>
<dbReference type="EMBL" id="JBDIME010000013">
    <property type="protein sequence ID" value="MEN2791013.1"/>
    <property type="molecule type" value="Genomic_DNA"/>
</dbReference>
<keyword evidence="11 18" id="KW-0413">Isomerase</keyword>
<keyword evidence="8 17" id="KW-0521">NADP</keyword>
<evidence type="ECO:0000256" key="18">
    <source>
        <dbReference type="HAMAP-Rule" id="MF_01966"/>
    </source>
</evidence>
<organism evidence="22 23">
    <name type="scientific">Sphingomonas oligophenolica</name>
    <dbReference type="NCBI Taxonomy" id="301154"/>
    <lineage>
        <taxon>Bacteria</taxon>
        <taxon>Pseudomonadati</taxon>
        <taxon>Pseudomonadota</taxon>
        <taxon>Alphaproteobacteria</taxon>
        <taxon>Sphingomonadales</taxon>
        <taxon>Sphingomonadaceae</taxon>
        <taxon>Sphingomonas</taxon>
    </lineage>
</organism>
<feature type="binding site" evidence="18">
    <location>
        <position position="154"/>
    </location>
    <ligand>
        <name>K(+)</name>
        <dbReference type="ChEBI" id="CHEBI:29103"/>
    </ligand>
</feature>
<evidence type="ECO:0000256" key="12">
    <source>
        <dbReference type="ARBA" id="ARBA00023239"/>
    </source>
</evidence>
<feature type="binding site" evidence="17">
    <location>
        <position position="408"/>
    </location>
    <ligand>
        <name>(6S)-NADPHX</name>
        <dbReference type="ChEBI" id="CHEBI:64076"/>
    </ligand>
</feature>
<evidence type="ECO:0000313" key="22">
    <source>
        <dbReference type="EMBL" id="MEN2791013.1"/>
    </source>
</evidence>
<comment type="similarity">
    <text evidence="18">Belongs to the NnrE/AIBP family.</text>
</comment>
<comment type="catalytic activity">
    <reaction evidence="1 18 19">
        <text>(6R)-NADHX = (6S)-NADHX</text>
        <dbReference type="Rhea" id="RHEA:32215"/>
        <dbReference type="ChEBI" id="CHEBI:64074"/>
        <dbReference type="ChEBI" id="CHEBI:64075"/>
        <dbReference type="EC" id="5.1.99.6"/>
    </reaction>
</comment>
<dbReference type="InterPro" id="IPR036652">
    <property type="entry name" value="YjeF_N_dom_sf"/>
</dbReference>
<dbReference type="PIRSF" id="PIRSF017184">
    <property type="entry name" value="Nnr"/>
    <property type="match status" value="1"/>
</dbReference>
<comment type="catalytic activity">
    <reaction evidence="2 18 19">
        <text>(6R)-NADPHX = (6S)-NADPHX</text>
        <dbReference type="Rhea" id="RHEA:32227"/>
        <dbReference type="ChEBI" id="CHEBI:64076"/>
        <dbReference type="ChEBI" id="CHEBI:64077"/>
        <dbReference type="EC" id="5.1.99.6"/>
    </reaction>
</comment>
<sequence>MTPLAGQPILTAGEMRATEAAAIDRGATVDSLMARAGHAVAAVVLRLASGSPVLVLCGPGNNGGDGYVVAAALAAAGLAVRVAATGAPMSDAAKNARAGWTGPVETLADVAPAPILVDALFGTGLSRALDSTASAALGRCVAAARLSIAVDLPSGVATDDGVLFGMVPAFDLTLTLGAAKPSHLLQPAASRCGQVRILDIGIAAESSVETLARPGLPPPGPQAHKYSRGMVAIVGGAMPGAAALAAEAALRSGAGYVLLLAEGGAQAPHAIVRRPFSPEALNDKRIGALVIGPGLGRDAEAEARLDHALGAPCPLVIDGDALHLLDDRRLALVRDRDAAVIMTPHSGEFDALFGAGTGSKIDRARAAADRAGATIVFKGADTVIAAPQGPVRLAGAGNPWLSTAGTGDVLAGAIGAVLAGQPEAPFEAACAGVWLHAEAARRIGAAFIADDLARALTAARASL</sequence>
<accession>A0ABU9Y5E6</accession>
<comment type="cofactor">
    <cofactor evidence="17">
        <name>Mg(2+)</name>
        <dbReference type="ChEBI" id="CHEBI:18420"/>
    </cofactor>
</comment>
<evidence type="ECO:0000256" key="4">
    <source>
        <dbReference type="ARBA" id="ARBA00009524"/>
    </source>
</evidence>
<evidence type="ECO:0000256" key="14">
    <source>
        <dbReference type="ARBA" id="ARBA00025153"/>
    </source>
</evidence>
<dbReference type="Proteomes" id="UP001419910">
    <property type="component" value="Unassembled WGS sequence"/>
</dbReference>
<evidence type="ECO:0000256" key="9">
    <source>
        <dbReference type="ARBA" id="ARBA00022958"/>
    </source>
</evidence>
<dbReference type="NCBIfam" id="TIGR00196">
    <property type="entry name" value="yjeF_cterm"/>
    <property type="match status" value="1"/>
</dbReference>
<evidence type="ECO:0000256" key="5">
    <source>
        <dbReference type="ARBA" id="ARBA00022723"/>
    </source>
</evidence>
<dbReference type="Pfam" id="PF03853">
    <property type="entry name" value="YjeF_N"/>
    <property type="match status" value="1"/>
</dbReference>
<evidence type="ECO:0000256" key="1">
    <source>
        <dbReference type="ARBA" id="ARBA00000013"/>
    </source>
</evidence>
<evidence type="ECO:0000259" key="20">
    <source>
        <dbReference type="PROSITE" id="PS51383"/>
    </source>
</evidence>
<feature type="binding site" evidence="17">
    <location>
        <position position="407"/>
    </location>
    <ligand>
        <name>AMP</name>
        <dbReference type="ChEBI" id="CHEBI:456215"/>
    </ligand>
</feature>
<dbReference type="EC" id="5.1.99.6" evidence="19"/>
<dbReference type="SUPFAM" id="SSF53613">
    <property type="entry name" value="Ribokinase-like"/>
    <property type="match status" value="1"/>
</dbReference>
<comment type="function">
    <text evidence="14 19">Bifunctional enzyme that catalyzes the epimerization of the S- and R-forms of NAD(P)HX and the dehydration of the S-form of NAD(P)HX at the expense of ADP, which is converted to AMP. This allows the repair of both epimers of NAD(P)HX, a damaged form of NAD(P)H that is a result of enzymatic or heat-dependent hydration.</text>
</comment>
<dbReference type="PROSITE" id="PS01050">
    <property type="entry name" value="YJEF_C_2"/>
    <property type="match status" value="1"/>
</dbReference>
<comment type="similarity">
    <text evidence="4 19">In the C-terminal section; belongs to the NnrD/CARKD family.</text>
</comment>
<evidence type="ECO:0000256" key="15">
    <source>
        <dbReference type="ARBA" id="ARBA00048238"/>
    </source>
</evidence>
<evidence type="ECO:0000256" key="8">
    <source>
        <dbReference type="ARBA" id="ARBA00022857"/>
    </source>
</evidence>
<comment type="similarity">
    <text evidence="17">Belongs to the NnrD/CARKD family.</text>
</comment>
<feature type="domain" description="YjeF N-terminal" evidence="21">
    <location>
        <begin position="15"/>
        <end position="208"/>
    </location>
</feature>
<dbReference type="CDD" id="cd01171">
    <property type="entry name" value="YXKO-related"/>
    <property type="match status" value="1"/>
</dbReference>
<feature type="binding site" evidence="17">
    <location>
        <position position="345"/>
    </location>
    <ligand>
        <name>(6S)-NADPHX</name>
        <dbReference type="ChEBI" id="CHEBI:64076"/>
    </ligand>
</feature>
<evidence type="ECO:0000256" key="3">
    <source>
        <dbReference type="ARBA" id="ARBA00006001"/>
    </source>
</evidence>
<comment type="similarity">
    <text evidence="3 19">In the N-terminal section; belongs to the NnrE/AIBP family.</text>
</comment>
<feature type="binding site" evidence="18">
    <location>
        <begin position="61"/>
        <end position="65"/>
    </location>
    <ligand>
        <name>(6S)-NADPHX</name>
        <dbReference type="ChEBI" id="CHEBI:64076"/>
    </ligand>
</feature>
<comment type="cofactor">
    <cofactor evidence="18 19">
        <name>K(+)</name>
        <dbReference type="ChEBI" id="CHEBI:29103"/>
    </cofactor>
    <text evidence="18 19">Binds 1 potassium ion per subunit.</text>
</comment>
<comment type="catalytic activity">
    <reaction evidence="15 17 19">
        <text>(6S)-NADHX + ADP = AMP + phosphate + NADH + H(+)</text>
        <dbReference type="Rhea" id="RHEA:32223"/>
        <dbReference type="ChEBI" id="CHEBI:15378"/>
        <dbReference type="ChEBI" id="CHEBI:43474"/>
        <dbReference type="ChEBI" id="CHEBI:57945"/>
        <dbReference type="ChEBI" id="CHEBI:64074"/>
        <dbReference type="ChEBI" id="CHEBI:456215"/>
        <dbReference type="ChEBI" id="CHEBI:456216"/>
        <dbReference type="EC" id="4.2.1.136"/>
    </reaction>
</comment>
<keyword evidence="23" id="KW-1185">Reference proteome</keyword>
<dbReference type="Gene3D" id="3.40.50.10260">
    <property type="entry name" value="YjeF N-terminal domain"/>
    <property type="match status" value="1"/>
</dbReference>
<keyword evidence="12 17" id="KW-0456">Lyase</keyword>
<evidence type="ECO:0000313" key="23">
    <source>
        <dbReference type="Proteomes" id="UP001419910"/>
    </source>
</evidence>
<feature type="binding site" evidence="17">
    <location>
        <position position="294"/>
    </location>
    <ligand>
        <name>(6S)-NADPHX</name>
        <dbReference type="ChEBI" id="CHEBI:64076"/>
    </ligand>
</feature>
<protein>
    <recommendedName>
        <fullName evidence="19">Bifunctional NAD(P)H-hydrate repair enzyme</fullName>
    </recommendedName>
    <alternativeName>
        <fullName evidence="19">Nicotinamide nucleotide repair protein</fullName>
    </alternativeName>
    <domain>
        <recommendedName>
            <fullName evidence="19">ADP-dependent (S)-NAD(P)H-hydrate dehydratase</fullName>
            <ecNumber evidence="19">4.2.1.136</ecNumber>
        </recommendedName>
        <alternativeName>
            <fullName evidence="19">ADP-dependent NAD(P)HX dehydratase</fullName>
        </alternativeName>
    </domain>
    <domain>
        <recommendedName>
            <fullName evidence="19">NAD(P)H-hydrate epimerase</fullName>
            <ecNumber evidence="19">5.1.99.6</ecNumber>
        </recommendedName>
    </domain>
</protein>
<evidence type="ECO:0000256" key="17">
    <source>
        <dbReference type="HAMAP-Rule" id="MF_01965"/>
    </source>
</evidence>
<name>A0ABU9Y5E6_9SPHN</name>